<dbReference type="SUPFAM" id="SSF57196">
    <property type="entry name" value="EGF/Laminin"/>
    <property type="match status" value="1"/>
</dbReference>
<comment type="caution">
    <text evidence="3">The sequence shown here is derived from an EMBL/GenBank/DDBJ whole genome shotgun (WGS) entry which is preliminary data.</text>
</comment>
<organism evidence="3 4">
    <name type="scientific">Rotaria socialis</name>
    <dbReference type="NCBI Taxonomy" id="392032"/>
    <lineage>
        <taxon>Eukaryota</taxon>
        <taxon>Metazoa</taxon>
        <taxon>Spiralia</taxon>
        <taxon>Gnathifera</taxon>
        <taxon>Rotifera</taxon>
        <taxon>Eurotatoria</taxon>
        <taxon>Bdelloidea</taxon>
        <taxon>Philodinida</taxon>
        <taxon>Philodinidae</taxon>
        <taxon>Rotaria</taxon>
    </lineage>
</organism>
<reference evidence="3" key="1">
    <citation type="submission" date="2021-02" db="EMBL/GenBank/DDBJ databases">
        <authorList>
            <person name="Nowell W R."/>
        </authorList>
    </citation>
    <scope>NUCLEOTIDE SEQUENCE</scope>
</reference>
<dbReference type="CDD" id="cd00054">
    <property type="entry name" value="EGF_CA"/>
    <property type="match status" value="1"/>
</dbReference>
<keyword evidence="1" id="KW-1015">Disulfide bond</keyword>
<dbReference type="Gene3D" id="2.10.25.10">
    <property type="entry name" value="Laminin"/>
    <property type="match status" value="1"/>
</dbReference>
<dbReference type="PROSITE" id="PS01186">
    <property type="entry name" value="EGF_2"/>
    <property type="match status" value="1"/>
</dbReference>
<dbReference type="Pfam" id="PF00008">
    <property type="entry name" value="EGF"/>
    <property type="match status" value="1"/>
</dbReference>
<evidence type="ECO:0000256" key="1">
    <source>
        <dbReference type="PROSITE-ProRule" id="PRU00076"/>
    </source>
</evidence>
<protein>
    <recommendedName>
        <fullName evidence="2">EGF-like domain-containing protein</fullName>
    </recommendedName>
</protein>
<keyword evidence="1" id="KW-0245">EGF-like domain</keyword>
<dbReference type="PROSITE" id="PS50026">
    <property type="entry name" value="EGF_3"/>
    <property type="match status" value="1"/>
</dbReference>
<feature type="disulfide bond" evidence="1">
    <location>
        <begin position="173"/>
        <end position="182"/>
    </location>
</feature>
<name>A0A818HWT2_9BILA</name>
<dbReference type="PANTHER" id="PTHR24044:SF420">
    <property type="entry name" value="DELTA AND NOTCH-LIKE EPIDERMAL GROWTH FACTOR-RELATED RECEPTOR ISOFORM X1"/>
    <property type="match status" value="1"/>
</dbReference>
<dbReference type="EMBL" id="CAJNYV010002898">
    <property type="protein sequence ID" value="CAF3509640.1"/>
    <property type="molecule type" value="Genomic_DNA"/>
</dbReference>
<dbReference type="SMART" id="SM00181">
    <property type="entry name" value="EGF"/>
    <property type="match status" value="2"/>
</dbReference>
<sequence length="343" mass="39631">MFKNIELVDLMTQDWRLSSKNSTNNFTNNEKTVLYQLYGTSWIRPILFPFLPVCPLAIEFAISILSVEPIQYCQFPCIHDHCIKYTNTENLFFCRCDYDWSGSQCTIPHRCGCALNSLCINQSICICPVGKFGSQCYLSKLACVTNLCLNKGRCVPDDVHQGTVDGKGYTCICPQGYAGTICEFHETRIDLSFIHNFAIPESLFIHFIAAVDHLPHVHMTIVNRIPLDRNSLTTYTWIVFNIASAQVQNNYYLIILQEFLIISDNISVQIIPSQRCASIQELFDVAIINRHLLRRIKHYHVPCQHRNELMCFYEDVHLYPWDLSRHANCFEFGYNITRMIVTD</sequence>
<proteinExistence type="predicted"/>
<gene>
    <name evidence="3" type="ORF">KIK155_LOCUS16275</name>
</gene>
<dbReference type="Proteomes" id="UP000663865">
    <property type="component" value="Unassembled WGS sequence"/>
</dbReference>
<dbReference type="InterPro" id="IPR050906">
    <property type="entry name" value="Notch_signaling"/>
</dbReference>
<evidence type="ECO:0000313" key="3">
    <source>
        <dbReference type="EMBL" id="CAF3509640.1"/>
    </source>
</evidence>
<dbReference type="PANTHER" id="PTHR24044">
    <property type="entry name" value="NOTCH LIGAND FAMILY MEMBER"/>
    <property type="match status" value="1"/>
</dbReference>
<comment type="caution">
    <text evidence="1">Lacks conserved residue(s) required for the propagation of feature annotation.</text>
</comment>
<dbReference type="InterPro" id="IPR000742">
    <property type="entry name" value="EGF"/>
</dbReference>
<evidence type="ECO:0000313" key="4">
    <source>
        <dbReference type="Proteomes" id="UP000663865"/>
    </source>
</evidence>
<feature type="domain" description="EGF-like" evidence="2">
    <location>
        <begin position="139"/>
        <end position="183"/>
    </location>
</feature>
<dbReference type="PROSITE" id="PS00022">
    <property type="entry name" value="EGF_1"/>
    <property type="match status" value="2"/>
</dbReference>
<dbReference type="AlphaFoldDB" id="A0A818HWT2"/>
<evidence type="ECO:0000259" key="2">
    <source>
        <dbReference type="PROSITE" id="PS50026"/>
    </source>
</evidence>
<dbReference type="GO" id="GO:0005112">
    <property type="term" value="F:Notch binding"/>
    <property type="evidence" value="ECO:0007669"/>
    <property type="project" value="TreeGrafter"/>
</dbReference>
<accession>A0A818HWT2</accession>